<protein>
    <submittedName>
        <fullName evidence="1">Uncharacterized protein</fullName>
    </submittedName>
</protein>
<accession>A0A1B4XWL7</accession>
<dbReference type="EMBL" id="LC168164">
    <property type="protein sequence ID" value="BAV39213.1"/>
    <property type="molecule type" value="Genomic_DNA"/>
</dbReference>
<sequence>MSKQDTEYRVMYKYPEHNKWTTFEMGSYSKYVERIGMFKRGEITKEEIYGLEQAKEHIEEIKNFNSKISIRNSKRHFEGVFKILKVTKEIVYEEL</sequence>
<proteinExistence type="predicted"/>
<keyword evidence="2" id="KW-1185">Reference proteome</keyword>
<evidence type="ECO:0000313" key="1">
    <source>
        <dbReference type="EMBL" id="BAV39213.1"/>
    </source>
</evidence>
<gene>
    <name evidence="1" type="ORF">BPT24_088</name>
</gene>
<organism evidence="1 2">
    <name type="scientific">Tenacibaculum phage pT24</name>
    <dbReference type="NCBI Taxonomy" id="1880590"/>
    <lineage>
        <taxon>Viruses</taxon>
        <taxon>Duplodnaviria</taxon>
        <taxon>Heunggongvirae</taxon>
        <taxon>Uroviricota</taxon>
        <taxon>Caudoviricetes</taxon>
        <taxon>Kungbxnavirus</taxon>
        <taxon>Kungbxnavirus pT24</taxon>
    </lineage>
</organism>
<dbReference type="Proteomes" id="UP000224877">
    <property type="component" value="Segment"/>
</dbReference>
<reference evidence="1 2" key="1">
    <citation type="submission" date="2016-07" db="EMBL/GenBank/DDBJ databases">
        <title>Characterization of three bacteriophages infecting bacteria isolated from shrimp culture pond water.</title>
        <authorList>
            <person name="Khoa H.V."/>
        </authorList>
    </citation>
    <scope>NUCLEOTIDE SEQUENCE [LARGE SCALE GENOMIC DNA]</scope>
</reference>
<name>A0A1B4XWL7_9CAUD</name>
<evidence type="ECO:0000313" key="2">
    <source>
        <dbReference type="Proteomes" id="UP000224877"/>
    </source>
</evidence>